<organism evidence="1 2">
    <name type="scientific">Phyllobacterium myrsinacearum</name>
    <dbReference type="NCBI Taxonomy" id="28101"/>
    <lineage>
        <taxon>Bacteria</taxon>
        <taxon>Pseudomonadati</taxon>
        <taxon>Pseudomonadota</taxon>
        <taxon>Alphaproteobacteria</taxon>
        <taxon>Hyphomicrobiales</taxon>
        <taxon>Phyllobacteriaceae</taxon>
        <taxon>Phyllobacterium</taxon>
    </lineage>
</organism>
<keyword evidence="2" id="KW-1185">Reference proteome</keyword>
<dbReference type="RefSeq" id="WP_182548994.1">
    <property type="nucleotide sequence ID" value="NZ_JACGXN010000001.1"/>
</dbReference>
<protein>
    <submittedName>
        <fullName evidence="1">Uncharacterized protein</fullName>
    </submittedName>
</protein>
<evidence type="ECO:0000313" key="2">
    <source>
        <dbReference type="Proteomes" id="UP000549052"/>
    </source>
</evidence>
<name>A0A839ELN8_9HYPH</name>
<evidence type="ECO:0000313" key="1">
    <source>
        <dbReference type="EMBL" id="MBA8877407.1"/>
    </source>
</evidence>
<sequence length="159" mass="18167">MAKRVRWNQCQNSRWSFSSAIIGLHHEWAQGTAPFFCHTKVIYVRLCSRRGATGGIFVSFAGDNNGKISHITDLPSEMLRLSLQLLFVRRTVAISICIFTVNWAARRINDVTCDIAVIAGMPVQIRWLLCRFSPWQHRQVMRQSVKGQGNRAWPAALQR</sequence>
<accession>A0A839ELN8</accession>
<gene>
    <name evidence="1" type="ORF">FHW16_001089</name>
</gene>
<proteinExistence type="predicted"/>
<comment type="caution">
    <text evidence="1">The sequence shown here is derived from an EMBL/GenBank/DDBJ whole genome shotgun (WGS) entry which is preliminary data.</text>
</comment>
<dbReference type="Proteomes" id="UP000549052">
    <property type="component" value="Unassembled WGS sequence"/>
</dbReference>
<reference evidence="1 2" key="1">
    <citation type="submission" date="2020-07" db="EMBL/GenBank/DDBJ databases">
        <title>Genomic Encyclopedia of Type Strains, Phase IV (KMG-V): Genome sequencing to study the core and pangenomes of soil and plant-associated prokaryotes.</title>
        <authorList>
            <person name="Whitman W."/>
        </authorList>
    </citation>
    <scope>NUCLEOTIDE SEQUENCE [LARGE SCALE GENOMIC DNA]</scope>
    <source>
        <strain evidence="1 2">AN3</strain>
    </source>
</reference>
<dbReference type="EMBL" id="JACGXN010000001">
    <property type="protein sequence ID" value="MBA8877407.1"/>
    <property type="molecule type" value="Genomic_DNA"/>
</dbReference>
<dbReference type="AlphaFoldDB" id="A0A839ELN8"/>